<evidence type="ECO:0000259" key="4">
    <source>
        <dbReference type="SMART" id="SM00849"/>
    </source>
</evidence>
<evidence type="ECO:0000256" key="2">
    <source>
        <dbReference type="ARBA" id="ARBA00022801"/>
    </source>
</evidence>
<evidence type="ECO:0000313" key="6">
    <source>
        <dbReference type="Proteomes" id="UP001153714"/>
    </source>
</evidence>
<dbReference type="GO" id="GO:0036297">
    <property type="term" value="P:interstrand cross-link repair"/>
    <property type="evidence" value="ECO:0007669"/>
    <property type="project" value="TreeGrafter"/>
</dbReference>
<dbReference type="GO" id="GO:0003684">
    <property type="term" value="F:damaged DNA binding"/>
    <property type="evidence" value="ECO:0007669"/>
    <property type="project" value="TreeGrafter"/>
</dbReference>
<dbReference type="Proteomes" id="UP001153714">
    <property type="component" value="Chromosome 20"/>
</dbReference>
<dbReference type="PANTHER" id="PTHR23240">
    <property type="entry name" value="DNA CROSS-LINK REPAIR PROTEIN PSO2/SNM1-RELATED"/>
    <property type="match status" value="1"/>
</dbReference>
<sequence length="245" mass="28717">MAGWKDRQNSFNGKIEGFEDISVDNFYDKTKKAYFLSHFHSDHYGGLIGKNGRHASDLMESEPKKKIYMTEPTRIIFSIHYPDDYNELEHIIVTLQTGQTYSNLDDLDIDVTLQEVTHMPGAVMFIFAKPSWKVLYTGDFVMRTSGEEELAELKSLHDEDGNPLTFDYMYYDATFEEKPALPTRAQCIENVVPIIEDWLNLSEENFVVFMTYYDYAYEELFAEISRHMEEKKIYIHDAKQIDVYK</sequence>
<gene>
    <name evidence="5" type="ORF">DIATSA_LOCUS7396</name>
</gene>
<reference evidence="5" key="2">
    <citation type="submission" date="2022-10" db="EMBL/GenBank/DDBJ databases">
        <authorList>
            <consortium name="ENA_rothamsted_submissions"/>
            <consortium name="culmorum"/>
            <person name="King R."/>
        </authorList>
    </citation>
    <scope>NUCLEOTIDE SEQUENCE</scope>
</reference>
<evidence type="ECO:0000313" key="5">
    <source>
        <dbReference type="EMBL" id="CAG9789686.1"/>
    </source>
</evidence>
<protein>
    <recommendedName>
        <fullName evidence="4">Metallo-beta-lactamase domain-containing protein</fullName>
    </recommendedName>
</protein>
<keyword evidence="3" id="KW-0269">Exonuclease</keyword>
<organism evidence="5 6">
    <name type="scientific">Diatraea saccharalis</name>
    <name type="common">sugarcane borer</name>
    <dbReference type="NCBI Taxonomy" id="40085"/>
    <lineage>
        <taxon>Eukaryota</taxon>
        <taxon>Metazoa</taxon>
        <taxon>Ecdysozoa</taxon>
        <taxon>Arthropoda</taxon>
        <taxon>Hexapoda</taxon>
        <taxon>Insecta</taxon>
        <taxon>Pterygota</taxon>
        <taxon>Neoptera</taxon>
        <taxon>Endopterygota</taxon>
        <taxon>Lepidoptera</taxon>
        <taxon>Glossata</taxon>
        <taxon>Ditrysia</taxon>
        <taxon>Pyraloidea</taxon>
        <taxon>Crambidae</taxon>
        <taxon>Crambinae</taxon>
        <taxon>Diatraea</taxon>
    </lineage>
</organism>
<keyword evidence="2" id="KW-0378">Hydrolase</keyword>
<name>A0A9N9R516_9NEOP</name>
<dbReference type="GO" id="GO:0006303">
    <property type="term" value="P:double-strand break repair via nonhomologous end joining"/>
    <property type="evidence" value="ECO:0007669"/>
    <property type="project" value="TreeGrafter"/>
</dbReference>
<dbReference type="EMBL" id="OU893351">
    <property type="protein sequence ID" value="CAG9789686.1"/>
    <property type="molecule type" value="Genomic_DNA"/>
</dbReference>
<proteinExistence type="predicted"/>
<dbReference type="InterPro" id="IPR036866">
    <property type="entry name" value="RibonucZ/Hydroxyglut_hydro"/>
</dbReference>
<dbReference type="SUPFAM" id="SSF56281">
    <property type="entry name" value="Metallo-hydrolase/oxidoreductase"/>
    <property type="match status" value="1"/>
</dbReference>
<accession>A0A9N9R516</accession>
<dbReference type="InterPro" id="IPR001279">
    <property type="entry name" value="Metallo-B-lactamas"/>
</dbReference>
<dbReference type="GO" id="GO:0035312">
    <property type="term" value="F:5'-3' DNA exonuclease activity"/>
    <property type="evidence" value="ECO:0007669"/>
    <property type="project" value="TreeGrafter"/>
</dbReference>
<evidence type="ECO:0000256" key="3">
    <source>
        <dbReference type="ARBA" id="ARBA00022839"/>
    </source>
</evidence>
<dbReference type="SMART" id="SM00849">
    <property type="entry name" value="Lactamase_B"/>
    <property type="match status" value="1"/>
</dbReference>
<feature type="domain" description="Metallo-beta-lactamase" evidence="4">
    <location>
        <begin position="9"/>
        <end position="195"/>
    </location>
</feature>
<dbReference type="PANTHER" id="PTHR23240:SF8">
    <property type="entry name" value="PROTEIN ARTEMIS"/>
    <property type="match status" value="1"/>
</dbReference>
<dbReference type="AlphaFoldDB" id="A0A9N9R516"/>
<evidence type="ECO:0000256" key="1">
    <source>
        <dbReference type="ARBA" id="ARBA00022722"/>
    </source>
</evidence>
<dbReference type="OrthoDB" id="262529at2759"/>
<dbReference type="Gene3D" id="3.60.15.10">
    <property type="entry name" value="Ribonuclease Z/Hydroxyacylglutathione hydrolase-like"/>
    <property type="match status" value="1"/>
</dbReference>
<dbReference type="GO" id="GO:0000723">
    <property type="term" value="P:telomere maintenance"/>
    <property type="evidence" value="ECO:0007669"/>
    <property type="project" value="TreeGrafter"/>
</dbReference>
<reference evidence="5" key="1">
    <citation type="submission" date="2021-12" db="EMBL/GenBank/DDBJ databases">
        <authorList>
            <person name="King R."/>
        </authorList>
    </citation>
    <scope>NUCLEOTIDE SEQUENCE</scope>
</reference>
<dbReference type="GO" id="GO:0031123">
    <property type="term" value="P:RNA 3'-end processing"/>
    <property type="evidence" value="ECO:0007669"/>
    <property type="project" value="UniProtKB-ARBA"/>
</dbReference>
<keyword evidence="6" id="KW-1185">Reference proteome</keyword>
<keyword evidence="1" id="KW-0540">Nuclease</keyword>